<dbReference type="RefSeq" id="WP_405337578.1">
    <property type="nucleotide sequence ID" value="NZ_JBANFI010000002.1"/>
</dbReference>
<protein>
    <recommendedName>
        <fullName evidence="3">Host cell division inhibitor Icd-like protein</fullName>
    </recommendedName>
</protein>
<dbReference type="EMBL" id="JBANFI010000002">
    <property type="protein sequence ID" value="MFK7160249.1"/>
    <property type="molecule type" value="Genomic_DNA"/>
</dbReference>
<gene>
    <name evidence="1" type="ORF">V6U78_04275</name>
</gene>
<comment type="caution">
    <text evidence="1">The sequence shown here is derived from an EMBL/GenBank/DDBJ whole genome shotgun (WGS) entry which is preliminary data.</text>
</comment>
<accession>A0ABW8PWL9</accession>
<organism evidence="1 2">
    <name type="scientific">Marinospirillum alkalitolerans</name>
    <dbReference type="NCBI Taxonomy" id="3123374"/>
    <lineage>
        <taxon>Bacteria</taxon>
        <taxon>Pseudomonadati</taxon>
        <taxon>Pseudomonadota</taxon>
        <taxon>Gammaproteobacteria</taxon>
        <taxon>Oceanospirillales</taxon>
        <taxon>Oceanospirillaceae</taxon>
        <taxon>Marinospirillum</taxon>
    </lineage>
</organism>
<evidence type="ECO:0008006" key="3">
    <source>
        <dbReference type="Google" id="ProtNLM"/>
    </source>
</evidence>
<proteinExistence type="predicted"/>
<evidence type="ECO:0000313" key="2">
    <source>
        <dbReference type="Proteomes" id="UP001621714"/>
    </source>
</evidence>
<name>A0ABW8PWL9_9GAMM</name>
<dbReference type="Proteomes" id="UP001621714">
    <property type="component" value="Unassembled WGS sequence"/>
</dbReference>
<reference evidence="1 2" key="1">
    <citation type="submission" date="2024-02" db="EMBL/GenBank/DDBJ databases">
        <title>Marinospirillum sp. MEB 164 isolated from Lonar lake sediment.</title>
        <authorList>
            <person name="Joshi A."/>
            <person name="Thite S."/>
        </authorList>
    </citation>
    <scope>NUCLEOTIDE SEQUENCE [LARGE SCALE GENOMIC DNA]</scope>
    <source>
        <strain evidence="1 2">MEB164</strain>
    </source>
</reference>
<sequence length="63" mass="7026">MNNTPTSPTLSHAPAVRLYRWRLSCAKGHYPLQIIAATSAEARRIFGRFYPSVSAAISRRLPV</sequence>
<evidence type="ECO:0000313" key="1">
    <source>
        <dbReference type="EMBL" id="MFK7160249.1"/>
    </source>
</evidence>
<keyword evidence="2" id="KW-1185">Reference proteome</keyword>